<accession>A0A5C2STS5</accession>
<dbReference type="AlphaFoldDB" id="A0A5C2STS5"/>
<dbReference type="STRING" id="1328759.A0A5C2STS5"/>
<proteinExistence type="predicted"/>
<protein>
    <submittedName>
        <fullName evidence="2">Uncharacterized protein</fullName>
    </submittedName>
</protein>
<dbReference type="GO" id="GO:0005730">
    <property type="term" value="C:nucleolus"/>
    <property type="evidence" value="ECO:0007669"/>
    <property type="project" value="TreeGrafter"/>
</dbReference>
<gene>
    <name evidence="2" type="ORF">L227DRAFT_648033</name>
</gene>
<feature type="compositionally biased region" description="Polar residues" evidence="1">
    <location>
        <begin position="68"/>
        <end position="83"/>
    </location>
</feature>
<dbReference type="EMBL" id="ML122250">
    <property type="protein sequence ID" value="RPD66864.1"/>
    <property type="molecule type" value="Genomic_DNA"/>
</dbReference>
<dbReference type="GO" id="GO:0003723">
    <property type="term" value="F:RNA binding"/>
    <property type="evidence" value="ECO:0007669"/>
    <property type="project" value="TreeGrafter"/>
</dbReference>
<organism evidence="2 3">
    <name type="scientific">Lentinus tigrinus ALCF2SS1-6</name>
    <dbReference type="NCBI Taxonomy" id="1328759"/>
    <lineage>
        <taxon>Eukaryota</taxon>
        <taxon>Fungi</taxon>
        <taxon>Dikarya</taxon>
        <taxon>Basidiomycota</taxon>
        <taxon>Agaricomycotina</taxon>
        <taxon>Agaricomycetes</taxon>
        <taxon>Polyporales</taxon>
        <taxon>Polyporaceae</taxon>
        <taxon>Lentinus</taxon>
    </lineage>
</organism>
<dbReference type="PANTHER" id="PTHR15633">
    <property type="entry name" value="NUCLEOLAR PROTEIN 11"/>
    <property type="match status" value="1"/>
</dbReference>
<reference evidence="2" key="1">
    <citation type="journal article" date="2018" name="Genome Biol. Evol.">
        <title>Genomics and development of Lentinus tigrinus, a white-rot wood-decaying mushroom with dimorphic fruiting bodies.</title>
        <authorList>
            <person name="Wu B."/>
            <person name="Xu Z."/>
            <person name="Knudson A."/>
            <person name="Carlson A."/>
            <person name="Chen N."/>
            <person name="Kovaka S."/>
            <person name="LaButti K."/>
            <person name="Lipzen A."/>
            <person name="Pennachio C."/>
            <person name="Riley R."/>
            <person name="Schakwitz W."/>
            <person name="Umezawa K."/>
            <person name="Ohm R.A."/>
            <person name="Grigoriev I.V."/>
            <person name="Nagy L.G."/>
            <person name="Gibbons J."/>
            <person name="Hibbett D."/>
        </authorList>
    </citation>
    <scope>NUCLEOTIDE SEQUENCE [LARGE SCALE GENOMIC DNA]</scope>
    <source>
        <strain evidence="2">ALCF2SS1-6</strain>
    </source>
</reference>
<feature type="region of interest" description="Disordered" evidence="1">
    <location>
        <begin position="66"/>
        <end position="87"/>
    </location>
</feature>
<feature type="compositionally biased region" description="Basic and acidic residues" evidence="1">
    <location>
        <begin position="769"/>
        <end position="784"/>
    </location>
</feature>
<name>A0A5C2STS5_9APHY</name>
<dbReference type="OrthoDB" id="4349954at2759"/>
<keyword evidence="3" id="KW-1185">Reference proteome</keyword>
<dbReference type="InterPro" id="IPR042859">
    <property type="entry name" value="NOL11"/>
</dbReference>
<evidence type="ECO:0000256" key="1">
    <source>
        <dbReference type="SAM" id="MobiDB-lite"/>
    </source>
</evidence>
<sequence length="810" mass="85176">MSAATVSEPFLLSSYPESSAYKKRRATPLYVSLPSGSDADPFVTIAVQGDGVHILDTSTLHPAASHTLGPSTSFSCPPATRTSPAKGGVRTCTTYAILESGPDMQPEGKGKTVLAWEESLAGGMSTSTESDKKKRVAVAPHPVAHIHAPDYLPSHVVLVSATGEVSVADAELEVQRTCTPQNNQPSTLVKHFLFPAASCSFLPSYTTSSYRAVSVSFLRSGDVLRVSVVGVAEENVTYLGECVVPTEETEILDLSCSDAGFISILVPSGSWIALSLTTSPSSSLTVSEAAEPLRLQGLTFINAARASEVSLAALTSSHVLLSAVTTGSVPEIVLLLWDLRYGVLLAQQTISVPSTLPRPKKQGAMLRLVASSTTRSTSSAFSKASAVNLNIILVLLPSPDRDHQQAETGNAARSTVLVVPLTVPVIATIAAAMGKANAGARWVSMKSGRGQAQPARCAPEMSTAARKALAEMKTAVDGSANGSTIRAETVFFEYVQQQGKGKGAAQGEEQSTPLEYPFVQGVLELVLHAPANTQGSSAHGKTQSAGAYSAKILRHLLESRTVSSSMVEGGVLPALAARNDWDAVALAMRTVSDLPEADVMALLTQVVAAHHRTSVSDENAMDVDSAPASASTPTLPMFLAQCVVYPYTPALQRTALHKHLADAADLTVILEVLDKWIVQHTEGDALLSATPPVTEASEPPPLDKVLAFVQTLLDASFLALLAHTPAHRLLRTLAGHIQPALARASELELLCGPLEPFARAAAAKAKAQAEAKDGGAKANDSGKDWRRKRKMAHEQAGMAVGLYQVEELVL</sequence>
<feature type="region of interest" description="Disordered" evidence="1">
    <location>
        <begin position="769"/>
        <end position="790"/>
    </location>
</feature>
<evidence type="ECO:0000313" key="3">
    <source>
        <dbReference type="Proteomes" id="UP000313359"/>
    </source>
</evidence>
<dbReference type="PANTHER" id="PTHR15633:SF2">
    <property type="entry name" value="NUCLEOLAR PROTEIN 11"/>
    <property type="match status" value="1"/>
</dbReference>
<dbReference type="GO" id="GO:0030490">
    <property type="term" value="P:maturation of SSU-rRNA"/>
    <property type="evidence" value="ECO:0007669"/>
    <property type="project" value="InterPro"/>
</dbReference>
<evidence type="ECO:0000313" key="2">
    <source>
        <dbReference type="EMBL" id="RPD66864.1"/>
    </source>
</evidence>
<dbReference type="Proteomes" id="UP000313359">
    <property type="component" value="Unassembled WGS sequence"/>
</dbReference>